<comment type="caution">
    <text evidence="2">The sequence shown here is derived from an EMBL/GenBank/DDBJ whole genome shotgun (WGS) entry which is preliminary data.</text>
</comment>
<dbReference type="InterPro" id="IPR047760">
    <property type="entry name" value="XaxB-like"/>
</dbReference>
<dbReference type="EMBL" id="JABWQX010000005">
    <property type="protein sequence ID" value="MBC3396813.1"/>
    <property type="molecule type" value="Genomic_DNA"/>
</dbReference>
<dbReference type="SUPFAM" id="SSF58100">
    <property type="entry name" value="Bacterial hemolysins"/>
    <property type="match status" value="1"/>
</dbReference>
<dbReference type="Proteomes" id="UP000659438">
    <property type="component" value="Unassembled WGS sequence"/>
</dbReference>
<dbReference type="NCBIfam" id="NF033928">
    <property type="entry name" value="alph_xenorhab_A"/>
    <property type="match status" value="1"/>
</dbReference>
<evidence type="ECO:0000313" key="4">
    <source>
        <dbReference type="Proteomes" id="UP000659438"/>
    </source>
</evidence>
<keyword evidence="1" id="KW-0175">Coiled coil</keyword>
<feature type="coiled-coil region" evidence="1">
    <location>
        <begin position="650"/>
        <end position="677"/>
    </location>
</feature>
<reference evidence="2 4" key="1">
    <citation type="journal article" date="2020" name="Microorganisms">
        <title>Reliable Identification of Environmental Pseudomonas Isolates Using the rpoD Gene.</title>
        <authorList>
            <consortium name="The Broad Institute Genome Sequencing Platform"/>
            <person name="Girard L."/>
            <person name="Lood C."/>
            <person name="Rokni-Zadeh H."/>
            <person name="van Noort V."/>
            <person name="Lavigne R."/>
            <person name="De Mot R."/>
        </authorList>
    </citation>
    <scope>NUCLEOTIDE SEQUENCE</scope>
    <source>
        <strain evidence="2 4">SWRI102</strain>
    </source>
</reference>
<dbReference type="NCBIfam" id="NF033927">
    <property type="entry name" value="alph_xenorhab_B"/>
    <property type="match status" value="1"/>
</dbReference>
<sequence length="744" mass="84133">MMGFKLEDEVVEAAVDAPKVFVEASLGEDGQYNREPGIQLTKEQIISLRKYEVLGLSLPYRINDVVAYLNYGAGDTGGPGLRAMDFLDTFTATYDHARRWSPLREQIQLTGAELEGFANVIIQYGDSLDEVYREHKSSGYLEEHDINTVEDYLRLQLDLPHLPRVELSSGDTQDIEYYLNQILIGVRSRQARAQAVRSALDSFGTDMRELVLPKIKVRLKAVSENTYEKQVQDIQEEIDQRADEIDELNKQYADMVKEAIVAAATLNIGGLILGIYQGVQAEKLRKRRNELKDAQDGAIQKLGSKNQTLSSLNRVRGDLQNLSSVTIEAEAATQNLMLVWSALSQYIEDSLNQVDKVRDAPTLRSFNNTLKAVVRPWRQDISLASKALNAIFEEAQREIDADNFIKGRMTEMYSISDDLDYPSVNITAMVGYNSDVQRFRTQTQHLADRHDYLPDVVDRMIKLATAINGKTYALRVSTQTAKIALEAADEALKDYQEEFEDADTDGLKQEIRADMEKSLREVFRKISEQAIELKEIQLNLSVRYDRDASKQWVIALEKDREFAEEQKNRAEAKRAELVVRMKEVSDAIDLLGRSGIERIGQEAQLTAERLMEMALTPPQLQIAVEAMKILKKAIAGLGETLSYLNMVAGYNTLTERASELRVQVENSSREISAAQGKIDLVESMDGLDGVRWDYIKEFSNVVAAFEIFSSVFEREETLPVEDHVSNARAVIPGILRYLRPLYQQ</sequence>
<evidence type="ECO:0000313" key="3">
    <source>
        <dbReference type="EMBL" id="MBV4550242.1"/>
    </source>
</evidence>
<proteinExistence type="predicted"/>
<keyword evidence="4" id="KW-1185">Reference proteome</keyword>
<reference evidence="3" key="3">
    <citation type="submission" date="2021-06" db="EMBL/GenBank/DDBJ databases">
        <title>Updating the genus Pseudomonas: Description of 43 new species and partition of the Pseudomonas putida group.</title>
        <authorList>
            <person name="Girard L."/>
            <person name="Lood C."/>
            <person name="Vandamme P."/>
            <person name="Rokni-Zadeh H."/>
            <person name="Van Noort V."/>
            <person name="Hofte M."/>
            <person name="Lavigne R."/>
            <person name="De Mot R."/>
        </authorList>
    </citation>
    <scope>NUCLEOTIDE SEQUENCE</scope>
    <source>
        <strain evidence="3">SWRI102</strain>
    </source>
</reference>
<gene>
    <name evidence="3" type="ORF">HU742_003700</name>
    <name evidence="2" type="ORF">HU742_16480</name>
</gene>
<dbReference type="AlphaFoldDB" id="A0A923JRA7"/>
<feature type="coiled-coil region" evidence="1">
    <location>
        <begin position="224"/>
        <end position="301"/>
    </location>
</feature>
<protein>
    <submittedName>
        <fullName evidence="2">Alpha-xenorhabdolysin family binary toxin subunit A</fullName>
    </submittedName>
</protein>
<feature type="coiled-coil region" evidence="1">
    <location>
        <begin position="478"/>
        <end position="505"/>
    </location>
</feature>
<evidence type="ECO:0000313" key="2">
    <source>
        <dbReference type="EMBL" id="MBC3396813.1"/>
    </source>
</evidence>
<dbReference type="RefSeq" id="WP_186639560.1">
    <property type="nucleotide sequence ID" value="NZ_JABWQX020000001.1"/>
</dbReference>
<evidence type="ECO:0000256" key="1">
    <source>
        <dbReference type="SAM" id="Coils"/>
    </source>
</evidence>
<dbReference type="Gene3D" id="1.20.1170.10">
    <property type="match status" value="1"/>
</dbReference>
<dbReference type="EMBL" id="JABWQX020000001">
    <property type="protein sequence ID" value="MBV4550242.1"/>
    <property type="molecule type" value="Genomic_DNA"/>
</dbReference>
<name>A0A923JRA7_9PSED</name>
<organism evidence="2">
    <name type="scientific">Pseudomonas marvdashtae</name>
    <dbReference type="NCBI Taxonomy" id="2745500"/>
    <lineage>
        <taxon>Bacteria</taxon>
        <taxon>Pseudomonadati</taxon>
        <taxon>Pseudomonadota</taxon>
        <taxon>Gammaproteobacteria</taxon>
        <taxon>Pseudomonadales</taxon>
        <taxon>Pseudomonadaceae</taxon>
        <taxon>Pseudomonas</taxon>
    </lineage>
</organism>
<dbReference type="CDD" id="cd22657">
    <property type="entry name" value="ClyA_XaxA-like"/>
    <property type="match status" value="1"/>
</dbReference>
<accession>A0A923JRA7</accession>
<feature type="coiled-coil region" evidence="1">
    <location>
        <begin position="553"/>
        <end position="587"/>
    </location>
</feature>
<reference evidence="2" key="2">
    <citation type="submission" date="2020-07" db="EMBL/GenBank/DDBJ databases">
        <authorList>
            <person name="Lood C."/>
            <person name="Girard L."/>
        </authorList>
    </citation>
    <scope>NUCLEOTIDE SEQUENCE</scope>
    <source>
        <strain evidence="2">SWRI102</strain>
    </source>
</reference>